<reference evidence="15" key="1">
    <citation type="journal article" date="2019" name="Int. J. Syst. Evol. Microbiol.">
        <title>The Global Catalogue of Microorganisms (GCM) 10K type strain sequencing project: providing services to taxonomists for standard genome sequencing and annotation.</title>
        <authorList>
            <consortium name="The Broad Institute Genomics Platform"/>
            <consortium name="The Broad Institute Genome Sequencing Center for Infectious Disease"/>
            <person name="Wu L."/>
            <person name="Ma J."/>
        </authorList>
    </citation>
    <scope>NUCLEOTIDE SEQUENCE [LARGE SCALE GENOMIC DNA]</scope>
    <source>
        <strain evidence="15">CGMCC 1.15928</strain>
    </source>
</reference>
<feature type="transmembrane region" description="Helical" evidence="11">
    <location>
        <begin position="129"/>
        <end position="147"/>
    </location>
</feature>
<dbReference type="EMBL" id="BMKF01000002">
    <property type="protein sequence ID" value="GGB73450.1"/>
    <property type="molecule type" value="Genomic_DNA"/>
</dbReference>
<keyword evidence="5" id="KW-0677">Repeat</keyword>
<evidence type="ECO:0000256" key="1">
    <source>
        <dbReference type="ARBA" id="ARBA00004651"/>
    </source>
</evidence>
<protein>
    <submittedName>
        <fullName evidence="14">Membrane protein</fullName>
    </submittedName>
</protein>
<feature type="transmembrane region" description="Helical" evidence="11">
    <location>
        <begin position="6"/>
        <end position="29"/>
    </location>
</feature>
<dbReference type="SMART" id="SM01091">
    <property type="entry name" value="CorC_HlyC"/>
    <property type="match status" value="1"/>
</dbReference>
<dbReference type="Proteomes" id="UP000628854">
    <property type="component" value="Unassembled WGS sequence"/>
</dbReference>
<dbReference type="PANTHER" id="PTHR22777:SF32">
    <property type="entry name" value="UPF0053 INNER MEMBRANE PROTEIN YFJD"/>
    <property type="match status" value="1"/>
</dbReference>
<evidence type="ECO:0000256" key="11">
    <source>
        <dbReference type="SAM" id="Phobius"/>
    </source>
</evidence>
<evidence type="ECO:0000256" key="3">
    <source>
        <dbReference type="ARBA" id="ARBA00022475"/>
    </source>
</evidence>
<gene>
    <name evidence="14" type="ORF">GCM10011503_22660</name>
</gene>
<evidence type="ECO:0000256" key="8">
    <source>
        <dbReference type="ARBA" id="ARBA00023136"/>
    </source>
</evidence>
<dbReference type="Pfam" id="PF00571">
    <property type="entry name" value="CBS"/>
    <property type="match status" value="2"/>
</dbReference>
<feature type="transmembrane region" description="Helical" evidence="11">
    <location>
        <begin position="88"/>
        <end position="109"/>
    </location>
</feature>
<evidence type="ECO:0000259" key="13">
    <source>
        <dbReference type="PROSITE" id="PS51846"/>
    </source>
</evidence>
<organism evidence="14 15">
    <name type="scientific">Henriciella pelagia</name>
    <dbReference type="NCBI Taxonomy" id="1977912"/>
    <lineage>
        <taxon>Bacteria</taxon>
        <taxon>Pseudomonadati</taxon>
        <taxon>Pseudomonadota</taxon>
        <taxon>Alphaproteobacteria</taxon>
        <taxon>Hyphomonadales</taxon>
        <taxon>Hyphomonadaceae</taxon>
        <taxon>Henriciella</taxon>
    </lineage>
</organism>
<proteinExistence type="inferred from homology"/>
<evidence type="ECO:0000256" key="6">
    <source>
        <dbReference type="ARBA" id="ARBA00022989"/>
    </source>
</evidence>
<dbReference type="SUPFAM" id="SSF54631">
    <property type="entry name" value="CBS-domain pair"/>
    <property type="match status" value="1"/>
</dbReference>
<dbReference type="InterPro" id="IPR005170">
    <property type="entry name" value="Transptr-assoc_dom"/>
</dbReference>
<dbReference type="Gene3D" id="3.10.580.10">
    <property type="entry name" value="CBS-domain"/>
    <property type="match status" value="1"/>
</dbReference>
<evidence type="ECO:0000256" key="10">
    <source>
        <dbReference type="PROSITE-ProRule" id="PRU01193"/>
    </source>
</evidence>
<evidence type="ECO:0000256" key="5">
    <source>
        <dbReference type="ARBA" id="ARBA00022737"/>
    </source>
</evidence>
<feature type="domain" description="CBS" evidence="12">
    <location>
        <begin position="205"/>
        <end position="265"/>
    </location>
</feature>
<evidence type="ECO:0000313" key="14">
    <source>
        <dbReference type="EMBL" id="GGB73450.1"/>
    </source>
</evidence>
<evidence type="ECO:0000256" key="9">
    <source>
        <dbReference type="PROSITE-ProRule" id="PRU00703"/>
    </source>
</evidence>
<dbReference type="InterPro" id="IPR044751">
    <property type="entry name" value="Ion_transp-like_CBS"/>
</dbReference>
<dbReference type="Pfam" id="PF01595">
    <property type="entry name" value="CNNM"/>
    <property type="match status" value="1"/>
</dbReference>
<evidence type="ECO:0000256" key="4">
    <source>
        <dbReference type="ARBA" id="ARBA00022692"/>
    </source>
</evidence>
<dbReference type="InterPro" id="IPR046342">
    <property type="entry name" value="CBS_dom_sf"/>
</dbReference>
<dbReference type="InterPro" id="IPR016169">
    <property type="entry name" value="FAD-bd_PCMH_sub2"/>
</dbReference>
<evidence type="ECO:0000256" key="7">
    <source>
        <dbReference type="ARBA" id="ARBA00023122"/>
    </source>
</evidence>
<evidence type="ECO:0000256" key="2">
    <source>
        <dbReference type="ARBA" id="ARBA00006446"/>
    </source>
</evidence>
<dbReference type="PROSITE" id="PS51371">
    <property type="entry name" value="CBS"/>
    <property type="match status" value="2"/>
</dbReference>
<keyword evidence="3" id="KW-1003">Cell membrane</keyword>
<dbReference type="SUPFAM" id="SSF56176">
    <property type="entry name" value="FAD-binding/transporter-associated domain-like"/>
    <property type="match status" value="1"/>
</dbReference>
<evidence type="ECO:0000259" key="12">
    <source>
        <dbReference type="PROSITE" id="PS51371"/>
    </source>
</evidence>
<comment type="caution">
    <text evidence="14">The sequence shown here is derived from an EMBL/GenBank/DDBJ whole genome shotgun (WGS) entry which is preliminary data.</text>
</comment>
<sequence length="426" mass="46539">MIIGTFIAILCLLGMSAFFSGSETALTAASRTRMHQLEREGNKRAATVNGLIGDRERLIGAILLGNNLVNILASALATTLFASLLPGAAGVAVATAVMTVLVLVFAEVLPKTYAITRADSMAMSVGKPISWLVKAVSWIVVIIQAIVNTTLRLVGAGAPDASFTAEEEIRGAIDFHHSEGGVDEADRHRLVGALDLKDMTVEEVMIHRKNITMLDASAPSAEIIKQALNSPHTRLPLYNADDDEITGILHVKDLLRAVVNQNGEIDNIDMTELLREPWFVPETTPLQDQLDLFLTERNHFALVVDEYGELQGLLTLEDILEEIVGDIRDEHDVPVQGVRPQSDGSVIVEGWVTIRDLNRASGWQLPDDEAVTVAGLVIHEAQTIPEPGQRFSFHGHRFDIIRKTRNQITGLRVAPIPEEPEEDSSR</sequence>
<keyword evidence="6 10" id="KW-1133">Transmembrane helix</keyword>
<keyword evidence="7 9" id="KW-0129">CBS domain</keyword>
<dbReference type="CDD" id="cd04590">
    <property type="entry name" value="CBS_pair_CorC_HlyC_assoc"/>
    <property type="match status" value="1"/>
</dbReference>
<dbReference type="Gene3D" id="3.30.465.10">
    <property type="match status" value="1"/>
</dbReference>
<dbReference type="InterPro" id="IPR036318">
    <property type="entry name" value="FAD-bd_PCMH-like_sf"/>
</dbReference>
<name>A0ABQ1JNE5_9PROT</name>
<dbReference type="PANTHER" id="PTHR22777">
    <property type="entry name" value="HEMOLYSIN-RELATED"/>
    <property type="match status" value="1"/>
</dbReference>
<feature type="transmembrane region" description="Helical" evidence="11">
    <location>
        <begin position="58"/>
        <end position="82"/>
    </location>
</feature>
<feature type="domain" description="CNNM transmembrane" evidence="13">
    <location>
        <begin position="1"/>
        <end position="186"/>
    </location>
</feature>
<comment type="subcellular location">
    <subcellularLocation>
        <location evidence="1">Cell membrane</location>
        <topology evidence="1">Multi-pass membrane protein</topology>
    </subcellularLocation>
</comment>
<dbReference type="InterPro" id="IPR000644">
    <property type="entry name" value="CBS_dom"/>
</dbReference>
<feature type="domain" description="CBS" evidence="12">
    <location>
        <begin position="270"/>
        <end position="333"/>
    </location>
</feature>
<dbReference type="SMART" id="SM00116">
    <property type="entry name" value="CBS"/>
    <property type="match status" value="2"/>
</dbReference>
<keyword evidence="15" id="KW-1185">Reference proteome</keyword>
<dbReference type="InterPro" id="IPR002550">
    <property type="entry name" value="CNNM"/>
</dbReference>
<dbReference type="PROSITE" id="PS51846">
    <property type="entry name" value="CNNM"/>
    <property type="match status" value="1"/>
</dbReference>
<comment type="similarity">
    <text evidence="2">Belongs to the UPF0053 family. Hemolysin C subfamily.</text>
</comment>
<keyword evidence="8 10" id="KW-0472">Membrane</keyword>
<dbReference type="Pfam" id="PF03471">
    <property type="entry name" value="CorC_HlyC"/>
    <property type="match status" value="1"/>
</dbReference>
<keyword evidence="4 10" id="KW-0812">Transmembrane</keyword>
<evidence type="ECO:0000313" key="15">
    <source>
        <dbReference type="Proteomes" id="UP000628854"/>
    </source>
</evidence>
<dbReference type="RefSeq" id="WP_084392011.1">
    <property type="nucleotide sequence ID" value="NZ_BMKF01000002.1"/>
</dbReference>
<accession>A0ABQ1JNE5</accession>